<gene>
    <name evidence="1" type="primary">A03p072470.1_BraROA</name>
    <name evidence="1" type="ORF">IGI04_014010</name>
</gene>
<organism evidence="1 2">
    <name type="scientific">Brassica rapa subsp. trilocularis</name>
    <dbReference type="NCBI Taxonomy" id="1813537"/>
    <lineage>
        <taxon>Eukaryota</taxon>
        <taxon>Viridiplantae</taxon>
        <taxon>Streptophyta</taxon>
        <taxon>Embryophyta</taxon>
        <taxon>Tracheophyta</taxon>
        <taxon>Spermatophyta</taxon>
        <taxon>Magnoliopsida</taxon>
        <taxon>eudicotyledons</taxon>
        <taxon>Gunneridae</taxon>
        <taxon>Pentapetalae</taxon>
        <taxon>rosids</taxon>
        <taxon>malvids</taxon>
        <taxon>Brassicales</taxon>
        <taxon>Brassicaceae</taxon>
        <taxon>Brassiceae</taxon>
        <taxon>Brassica</taxon>
    </lineage>
</organism>
<comment type="caution">
    <text evidence="1">The sequence shown here is derived from an EMBL/GenBank/DDBJ whole genome shotgun (WGS) entry which is preliminary data.</text>
</comment>
<dbReference type="EMBL" id="JADBGQ010000003">
    <property type="protein sequence ID" value="KAG5407891.1"/>
    <property type="molecule type" value="Genomic_DNA"/>
</dbReference>
<name>A0ABQ7NCA8_BRACM</name>
<sequence length="106" mass="12671">MDIKFGVLMFKEIRERLESFRVRNITFLLQSFERKKDNVKYFRPRRLLEDLWKTYTSGNLWKTPGRHMEDFDLGGKPKLFQNLGGNHKFYSNLGGMCLKAFFLSIL</sequence>
<keyword evidence="2" id="KW-1185">Reference proteome</keyword>
<evidence type="ECO:0000313" key="1">
    <source>
        <dbReference type="EMBL" id="KAG5407891.1"/>
    </source>
</evidence>
<protein>
    <submittedName>
        <fullName evidence="1">Uncharacterized protein</fullName>
    </submittedName>
</protein>
<accession>A0ABQ7NCA8</accession>
<dbReference type="Proteomes" id="UP000823674">
    <property type="component" value="Chromosome A03"/>
</dbReference>
<evidence type="ECO:0000313" key="2">
    <source>
        <dbReference type="Proteomes" id="UP000823674"/>
    </source>
</evidence>
<reference evidence="1 2" key="1">
    <citation type="submission" date="2021-03" db="EMBL/GenBank/DDBJ databases">
        <authorList>
            <person name="King G.J."/>
            <person name="Bancroft I."/>
            <person name="Baten A."/>
            <person name="Bloomfield J."/>
            <person name="Borpatragohain P."/>
            <person name="He Z."/>
            <person name="Irish N."/>
            <person name="Irwin J."/>
            <person name="Liu K."/>
            <person name="Mauleon R.P."/>
            <person name="Moore J."/>
            <person name="Morris R."/>
            <person name="Ostergaard L."/>
            <person name="Wang B."/>
            <person name="Wells R."/>
        </authorList>
    </citation>
    <scope>NUCLEOTIDE SEQUENCE [LARGE SCALE GENOMIC DNA]</scope>
    <source>
        <strain evidence="1">R-o-18</strain>
        <tissue evidence="1">Leaf</tissue>
    </source>
</reference>
<proteinExistence type="predicted"/>